<dbReference type="Proteomes" id="UP000785613">
    <property type="component" value="Unassembled WGS sequence"/>
</dbReference>
<dbReference type="EMBL" id="VUYU01000008">
    <property type="protein sequence ID" value="NHZ34833.1"/>
    <property type="molecule type" value="Genomic_DNA"/>
</dbReference>
<keyword evidence="1" id="KW-1133">Transmembrane helix</keyword>
<gene>
    <name evidence="2" type="ORF">F0185_14760</name>
</gene>
<sequence>MPIERKILFAYTVTLVILSICLFAAYVEVRHLSERLGKIETLVHIREEADPLVPPECEFSPHHCTVSFKRLISDPRLFHNRKITVTGIYVLGFEESALYPPGTEIFDSNESAIWISNPEHMKENMSSVTITGVFKRGPSGHLMSYSGELKSINMEVNQPGKR</sequence>
<keyword evidence="3" id="KW-1185">Reference proteome</keyword>
<organism evidence="2 3">
    <name type="scientific">Massilia rubra</name>
    <dbReference type="NCBI Taxonomy" id="2607910"/>
    <lineage>
        <taxon>Bacteria</taxon>
        <taxon>Pseudomonadati</taxon>
        <taxon>Pseudomonadota</taxon>
        <taxon>Betaproteobacteria</taxon>
        <taxon>Burkholderiales</taxon>
        <taxon>Oxalobacteraceae</taxon>
        <taxon>Telluria group</taxon>
        <taxon>Massilia</taxon>
    </lineage>
</organism>
<comment type="caution">
    <text evidence="2">The sequence shown here is derived from an EMBL/GenBank/DDBJ whole genome shotgun (WGS) entry which is preliminary data.</text>
</comment>
<keyword evidence="1" id="KW-0812">Transmembrane</keyword>
<evidence type="ECO:0000313" key="2">
    <source>
        <dbReference type="EMBL" id="NHZ34833.1"/>
    </source>
</evidence>
<reference evidence="2 3" key="1">
    <citation type="submission" date="2019-09" db="EMBL/GenBank/DDBJ databases">
        <title>Taxonomy of Antarctic Massilia spp.: description of Massilia rubra sp. nov., Massilia aquatica sp. nov., Massilia mucilaginosa sp. nov., Massilia frigida sp. nov. isolated from streams, lakes and regoliths.</title>
        <authorList>
            <person name="Holochova P."/>
            <person name="Sedlacek I."/>
            <person name="Kralova S."/>
            <person name="Maslanova I."/>
            <person name="Busse H.-J."/>
            <person name="Stankova E."/>
            <person name="Vrbovska V."/>
            <person name="Kovarovic V."/>
            <person name="Bartak M."/>
            <person name="Svec P."/>
            <person name="Pantucek R."/>
        </authorList>
    </citation>
    <scope>NUCLEOTIDE SEQUENCE [LARGE SCALE GENOMIC DNA]</scope>
    <source>
        <strain evidence="2 3">CCM 8692</strain>
    </source>
</reference>
<evidence type="ECO:0000313" key="3">
    <source>
        <dbReference type="Proteomes" id="UP000785613"/>
    </source>
</evidence>
<proteinExistence type="predicted"/>
<dbReference type="RefSeq" id="WP_167225626.1">
    <property type="nucleotide sequence ID" value="NZ_VUYU01000008.1"/>
</dbReference>
<name>A0ABX0LQ60_9BURK</name>
<keyword evidence="1" id="KW-0472">Membrane</keyword>
<evidence type="ECO:0000256" key="1">
    <source>
        <dbReference type="SAM" id="Phobius"/>
    </source>
</evidence>
<protein>
    <submittedName>
        <fullName evidence="2">Uncharacterized protein</fullName>
    </submittedName>
</protein>
<accession>A0ABX0LQ60</accession>
<feature type="transmembrane region" description="Helical" evidence="1">
    <location>
        <begin position="7"/>
        <end position="27"/>
    </location>
</feature>